<dbReference type="CDD" id="cd03801">
    <property type="entry name" value="GT4_PimA-like"/>
    <property type="match status" value="1"/>
</dbReference>
<sequence>MIQMNFQKHYQIIHFTNEIGKNRFGGVGTYINEWYAAKENNIGFVYLYDSMKSDIYIDDFPGKDHILAIPLERIKKINDISFDIGVIHYYGMQTLLDEDIFLHKRLVYVIHCIPSTEPYNLEDPFGKSDIHQDFQRMCEKADLIICVSSDSKNKLIQIFPQFKEKTHVIYNGLNQTTPSTTTDSETVYHRKKFGYIGRLEYRKGLMECLTSVKDKDVELYIACGNDDPFYLSGVLDYIEGANMLNRVHFLGLCQGERKWTMLREMDAIIIPSLYESFGYVLLEAMFARVPVICTSIGGIKEILGDYKYQFNPYIRGDLQACISSFQEDKNSEITTQLDNLVSRTDLFTTPIMIEKYKTLFSEQFSIN</sequence>
<gene>
    <name evidence="4" type="ORF">ACFSUC_02835</name>
</gene>
<evidence type="ECO:0000259" key="3">
    <source>
        <dbReference type="Pfam" id="PF13439"/>
    </source>
</evidence>
<reference evidence="5" key="1">
    <citation type="journal article" date="2019" name="Int. J. Syst. Evol. Microbiol.">
        <title>The Global Catalogue of Microorganisms (GCM) 10K type strain sequencing project: providing services to taxonomists for standard genome sequencing and annotation.</title>
        <authorList>
            <consortium name="The Broad Institute Genomics Platform"/>
            <consortium name="The Broad Institute Genome Sequencing Center for Infectious Disease"/>
            <person name="Wu L."/>
            <person name="Ma J."/>
        </authorList>
    </citation>
    <scope>NUCLEOTIDE SEQUENCE [LARGE SCALE GENOMIC DNA]</scope>
    <source>
        <strain evidence="5">KCTC 33676</strain>
    </source>
</reference>
<feature type="domain" description="Glycosyltransferase subfamily 4-like N-terminal" evidence="3">
    <location>
        <begin position="77"/>
        <end position="174"/>
    </location>
</feature>
<dbReference type="PANTHER" id="PTHR46401:SF2">
    <property type="entry name" value="GLYCOSYLTRANSFERASE WBBK-RELATED"/>
    <property type="match status" value="1"/>
</dbReference>
<dbReference type="Pfam" id="PF00534">
    <property type="entry name" value="Glycos_transf_1"/>
    <property type="match status" value="1"/>
</dbReference>
<keyword evidence="1 4" id="KW-0808">Transferase</keyword>
<feature type="domain" description="Glycosyl transferase family 1" evidence="2">
    <location>
        <begin position="190"/>
        <end position="329"/>
    </location>
</feature>
<dbReference type="Pfam" id="PF13439">
    <property type="entry name" value="Glyco_transf_4"/>
    <property type="match status" value="1"/>
</dbReference>
<dbReference type="EMBL" id="JBHUMM010000002">
    <property type="protein sequence ID" value="MFD2670543.1"/>
    <property type="molecule type" value="Genomic_DNA"/>
</dbReference>
<accession>A0ABW5R664</accession>
<proteinExistence type="predicted"/>
<dbReference type="EC" id="2.4.-.-" evidence="4"/>
<evidence type="ECO:0000259" key="2">
    <source>
        <dbReference type="Pfam" id="PF00534"/>
    </source>
</evidence>
<keyword evidence="5" id="KW-1185">Reference proteome</keyword>
<evidence type="ECO:0000313" key="5">
    <source>
        <dbReference type="Proteomes" id="UP001597497"/>
    </source>
</evidence>
<dbReference type="SUPFAM" id="SSF53756">
    <property type="entry name" value="UDP-Glycosyltransferase/glycogen phosphorylase"/>
    <property type="match status" value="1"/>
</dbReference>
<name>A0ABW5R664_9BACL</name>
<evidence type="ECO:0000313" key="4">
    <source>
        <dbReference type="EMBL" id="MFD2670543.1"/>
    </source>
</evidence>
<dbReference type="InterPro" id="IPR028098">
    <property type="entry name" value="Glyco_trans_4-like_N"/>
</dbReference>
<dbReference type="PANTHER" id="PTHR46401">
    <property type="entry name" value="GLYCOSYLTRANSFERASE WBBK-RELATED"/>
    <property type="match status" value="1"/>
</dbReference>
<dbReference type="Gene3D" id="3.40.50.2000">
    <property type="entry name" value="Glycogen Phosphorylase B"/>
    <property type="match status" value="2"/>
</dbReference>
<dbReference type="RefSeq" id="WP_379927933.1">
    <property type="nucleotide sequence ID" value="NZ_JBHUMM010000002.1"/>
</dbReference>
<dbReference type="Proteomes" id="UP001597497">
    <property type="component" value="Unassembled WGS sequence"/>
</dbReference>
<dbReference type="GO" id="GO:0016757">
    <property type="term" value="F:glycosyltransferase activity"/>
    <property type="evidence" value="ECO:0007669"/>
    <property type="project" value="UniProtKB-KW"/>
</dbReference>
<evidence type="ECO:0000256" key="1">
    <source>
        <dbReference type="ARBA" id="ARBA00022679"/>
    </source>
</evidence>
<protein>
    <submittedName>
        <fullName evidence="4">Glycosyltransferase family 4 protein</fullName>
        <ecNumber evidence="4">2.4.-.-</ecNumber>
    </submittedName>
</protein>
<organism evidence="4 5">
    <name type="scientific">Marinicrinis sediminis</name>
    <dbReference type="NCBI Taxonomy" id="1652465"/>
    <lineage>
        <taxon>Bacteria</taxon>
        <taxon>Bacillati</taxon>
        <taxon>Bacillota</taxon>
        <taxon>Bacilli</taxon>
        <taxon>Bacillales</taxon>
        <taxon>Paenibacillaceae</taxon>
    </lineage>
</organism>
<comment type="caution">
    <text evidence="4">The sequence shown here is derived from an EMBL/GenBank/DDBJ whole genome shotgun (WGS) entry which is preliminary data.</text>
</comment>
<dbReference type="InterPro" id="IPR001296">
    <property type="entry name" value="Glyco_trans_1"/>
</dbReference>
<keyword evidence="4" id="KW-0328">Glycosyltransferase</keyword>